<feature type="domain" description="FMN hydroxy acid dehydrogenase" evidence="4">
    <location>
        <begin position="1"/>
        <end position="289"/>
    </location>
</feature>
<dbReference type="InterPro" id="IPR037396">
    <property type="entry name" value="FMN_HAD"/>
</dbReference>
<dbReference type="PANTHER" id="PTHR10578:SF149">
    <property type="entry name" value="2-HYDROXYACID OXIDASE 2"/>
    <property type="match status" value="1"/>
</dbReference>
<protein>
    <submittedName>
        <fullName evidence="5">Putative hydroxyacid oxidase 1</fullName>
    </submittedName>
</protein>
<name>A0A2G8JBG1_STIJA</name>
<dbReference type="GO" id="GO:0001561">
    <property type="term" value="P:fatty acid alpha-oxidation"/>
    <property type="evidence" value="ECO:0007669"/>
    <property type="project" value="TreeGrafter"/>
</dbReference>
<dbReference type="GO" id="GO:0003973">
    <property type="term" value="F:(S)-2-hydroxy-acid oxidase activity"/>
    <property type="evidence" value="ECO:0007669"/>
    <property type="project" value="TreeGrafter"/>
</dbReference>
<dbReference type="EMBL" id="MRZV01002751">
    <property type="protein sequence ID" value="PIK33081.1"/>
    <property type="molecule type" value="Genomic_DNA"/>
</dbReference>
<evidence type="ECO:0000256" key="2">
    <source>
        <dbReference type="ARBA" id="ARBA00023002"/>
    </source>
</evidence>
<dbReference type="PANTHER" id="PTHR10578">
    <property type="entry name" value="S -2-HYDROXY-ACID OXIDASE-RELATED"/>
    <property type="match status" value="1"/>
</dbReference>
<comment type="similarity">
    <text evidence="3">Belongs to the FMN-dependent alpha-hydroxy acid dehydrogenase family.</text>
</comment>
<dbReference type="Pfam" id="PF01070">
    <property type="entry name" value="FMN_dh"/>
    <property type="match status" value="1"/>
</dbReference>
<comment type="caution">
    <text evidence="5">The sequence shown here is derived from an EMBL/GenBank/DDBJ whole genome shotgun (WGS) entry which is preliminary data.</text>
</comment>
<evidence type="ECO:0000259" key="4">
    <source>
        <dbReference type="PROSITE" id="PS51349"/>
    </source>
</evidence>
<dbReference type="GO" id="GO:0005782">
    <property type="term" value="C:peroxisomal matrix"/>
    <property type="evidence" value="ECO:0007669"/>
    <property type="project" value="TreeGrafter"/>
</dbReference>
<dbReference type="STRING" id="307972.A0A2G8JBG1"/>
<keyword evidence="6" id="KW-1185">Reference proteome</keyword>
<keyword evidence="2" id="KW-0560">Oxidoreductase</keyword>
<accession>A0A2G8JBG1</accession>
<evidence type="ECO:0000313" key="6">
    <source>
        <dbReference type="Proteomes" id="UP000230750"/>
    </source>
</evidence>
<dbReference type="InterPro" id="IPR013785">
    <property type="entry name" value="Aldolase_TIM"/>
</dbReference>
<dbReference type="Proteomes" id="UP000230750">
    <property type="component" value="Unassembled WGS sequence"/>
</dbReference>
<dbReference type="AlphaFoldDB" id="A0A2G8JBG1"/>
<proteinExistence type="inferred from homology"/>
<dbReference type="InterPro" id="IPR012133">
    <property type="entry name" value="Alpha-hydoxy_acid_DH_FMN"/>
</dbReference>
<dbReference type="Gene3D" id="3.20.20.70">
    <property type="entry name" value="Aldolase class I"/>
    <property type="match status" value="1"/>
</dbReference>
<dbReference type="InterPro" id="IPR000262">
    <property type="entry name" value="FMN-dep_DH"/>
</dbReference>
<evidence type="ECO:0000256" key="3">
    <source>
        <dbReference type="ARBA" id="ARBA00024042"/>
    </source>
</evidence>
<dbReference type="GO" id="GO:0010181">
    <property type="term" value="F:FMN binding"/>
    <property type="evidence" value="ECO:0007669"/>
    <property type="project" value="InterPro"/>
</dbReference>
<reference evidence="5 6" key="1">
    <citation type="journal article" date="2017" name="PLoS Biol.">
        <title>The sea cucumber genome provides insights into morphological evolution and visceral regeneration.</title>
        <authorList>
            <person name="Zhang X."/>
            <person name="Sun L."/>
            <person name="Yuan J."/>
            <person name="Sun Y."/>
            <person name="Gao Y."/>
            <person name="Zhang L."/>
            <person name="Li S."/>
            <person name="Dai H."/>
            <person name="Hamel J.F."/>
            <person name="Liu C."/>
            <person name="Yu Y."/>
            <person name="Liu S."/>
            <person name="Lin W."/>
            <person name="Guo K."/>
            <person name="Jin S."/>
            <person name="Xu P."/>
            <person name="Storey K.B."/>
            <person name="Huan P."/>
            <person name="Zhang T."/>
            <person name="Zhou Y."/>
            <person name="Zhang J."/>
            <person name="Lin C."/>
            <person name="Li X."/>
            <person name="Xing L."/>
            <person name="Huo D."/>
            <person name="Sun M."/>
            <person name="Wang L."/>
            <person name="Mercier A."/>
            <person name="Li F."/>
            <person name="Yang H."/>
            <person name="Xiang J."/>
        </authorList>
    </citation>
    <scope>NUCLEOTIDE SEQUENCE [LARGE SCALE GENOMIC DNA]</scope>
    <source>
        <strain evidence="5">Shaxun</strain>
        <tissue evidence="5">Muscle</tissue>
    </source>
</reference>
<dbReference type="OrthoDB" id="1925334at2759"/>
<gene>
    <name evidence="5" type="ORF">BSL78_30106</name>
</gene>
<organism evidence="5 6">
    <name type="scientific">Stichopus japonicus</name>
    <name type="common">Sea cucumber</name>
    <dbReference type="NCBI Taxonomy" id="307972"/>
    <lineage>
        <taxon>Eukaryota</taxon>
        <taxon>Metazoa</taxon>
        <taxon>Echinodermata</taxon>
        <taxon>Eleutherozoa</taxon>
        <taxon>Echinozoa</taxon>
        <taxon>Holothuroidea</taxon>
        <taxon>Aspidochirotacea</taxon>
        <taxon>Aspidochirotida</taxon>
        <taxon>Stichopodidae</taxon>
        <taxon>Apostichopus</taxon>
    </lineage>
</organism>
<evidence type="ECO:0000256" key="1">
    <source>
        <dbReference type="ARBA" id="ARBA00001917"/>
    </source>
</evidence>
<dbReference type="CDD" id="cd02809">
    <property type="entry name" value="alpha_hydroxyacid_oxid_FMN"/>
    <property type="match status" value="1"/>
</dbReference>
<evidence type="ECO:0000313" key="5">
    <source>
        <dbReference type="EMBL" id="PIK33081.1"/>
    </source>
</evidence>
<comment type="cofactor">
    <cofactor evidence="1">
        <name>FMN</name>
        <dbReference type="ChEBI" id="CHEBI:58210"/>
    </cofactor>
</comment>
<dbReference type="SUPFAM" id="SSF51395">
    <property type="entry name" value="FMN-linked oxidoreductases"/>
    <property type="match status" value="1"/>
</dbReference>
<sequence>MTKKIMYVLVSSASVKQGTVMIHSCASTTRVSELMEAAPNALVWQQLYLFKNKLLTQQLIKEAEASGVKALVVTVDAAGGCNRRISPYTEGSREHACNTEFRLPNFEISTPDCLGYQKMGDQNLWAYCAFQCQESSNSLEDLRWVQTITSLPIVVKGIIKGSDAKKVIEEGIASAIIVSAHGGRQLDGIPAPIDALGEILEAVRETGSNTEVYMDGGIRSGSDVFKALAVGAKAVFVGRPALWGLAANGTEGVSHVLELFRGELSDVMAQCGCATLSDITPSSVINEAKYLAKLEP</sequence>
<dbReference type="PROSITE" id="PS51349">
    <property type="entry name" value="FMN_HYDROXY_ACID_DH_2"/>
    <property type="match status" value="1"/>
</dbReference>